<dbReference type="RefSeq" id="WP_332519293.1">
    <property type="nucleotide sequence ID" value="NZ_JANRHA010000002.1"/>
</dbReference>
<dbReference type="EMBL" id="JANRHA010000002">
    <property type="protein sequence ID" value="MDG3013788.1"/>
    <property type="molecule type" value="Genomic_DNA"/>
</dbReference>
<protein>
    <submittedName>
        <fullName evidence="1">DUF1365 domain-containing protein</fullName>
    </submittedName>
</protein>
<dbReference type="PANTHER" id="PTHR33973:SF4">
    <property type="entry name" value="OS07G0153300 PROTEIN"/>
    <property type="match status" value="1"/>
</dbReference>
<proteinExistence type="predicted"/>
<name>A0A9X4M245_9ACTN</name>
<evidence type="ECO:0000313" key="1">
    <source>
        <dbReference type="EMBL" id="MDG3013788.1"/>
    </source>
</evidence>
<dbReference type="InterPro" id="IPR010775">
    <property type="entry name" value="DUF1365"/>
</dbReference>
<sequence length="241" mass="27337">MSAPQIVRTRIRHVRREPVRHEFAYRSYSWLVDLDDLPRLPRPLRPLARFRARDHLGDPHASLRTNIDRYLRGEGIELTGGRVRMLTNARVLGFVFNPLTVYWCHDRAGALACVVAEVHNTYGERHRYLLRTDGNGNATVAKSFYVSPFNSVSGTYRLHVPEPAARLGIAITLLDPAGTTVFAATMTGRVQPADNRTVLRALLAVPGAPMLVALLIRWQGLRLWLRRLPIQPRPHFQESVQ</sequence>
<gene>
    <name evidence="1" type="ORF">NVS88_04360</name>
</gene>
<dbReference type="Pfam" id="PF07103">
    <property type="entry name" value="DUF1365"/>
    <property type="match status" value="1"/>
</dbReference>
<keyword evidence="2" id="KW-1185">Reference proteome</keyword>
<dbReference type="Proteomes" id="UP001152755">
    <property type="component" value="Unassembled WGS sequence"/>
</dbReference>
<accession>A0A9X4M245</accession>
<organism evidence="1 2">
    <name type="scientific">Speluncibacter jeojiensis</name>
    <dbReference type="NCBI Taxonomy" id="2710754"/>
    <lineage>
        <taxon>Bacteria</taxon>
        <taxon>Bacillati</taxon>
        <taxon>Actinomycetota</taxon>
        <taxon>Actinomycetes</taxon>
        <taxon>Mycobacteriales</taxon>
        <taxon>Speluncibacteraceae</taxon>
        <taxon>Speluncibacter</taxon>
    </lineage>
</organism>
<comment type="caution">
    <text evidence="1">The sequence shown here is derived from an EMBL/GenBank/DDBJ whole genome shotgun (WGS) entry which is preliminary data.</text>
</comment>
<dbReference type="PANTHER" id="PTHR33973">
    <property type="entry name" value="OS07G0153300 PROTEIN"/>
    <property type="match status" value="1"/>
</dbReference>
<dbReference type="AlphaFoldDB" id="A0A9X4M245"/>
<reference evidence="1" key="1">
    <citation type="submission" date="2022-08" db="EMBL/GenBank/DDBJ databases">
        <title>Genome analysis of Corynebacteriales strain.</title>
        <authorList>
            <person name="Lee S.D."/>
        </authorList>
    </citation>
    <scope>NUCLEOTIDE SEQUENCE</scope>
    <source>
        <strain evidence="1">D3-21</strain>
    </source>
</reference>
<evidence type="ECO:0000313" key="2">
    <source>
        <dbReference type="Proteomes" id="UP001152755"/>
    </source>
</evidence>